<gene>
    <name evidence="2" type="ORF">NTJ_11477</name>
</gene>
<feature type="region of interest" description="Disordered" evidence="1">
    <location>
        <begin position="224"/>
        <end position="251"/>
    </location>
</feature>
<organism evidence="2 3">
    <name type="scientific">Nesidiocoris tenuis</name>
    <dbReference type="NCBI Taxonomy" id="355587"/>
    <lineage>
        <taxon>Eukaryota</taxon>
        <taxon>Metazoa</taxon>
        <taxon>Ecdysozoa</taxon>
        <taxon>Arthropoda</taxon>
        <taxon>Hexapoda</taxon>
        <taxon>Insecta</taxon>
        <taxon>Pterygota</taxon>
        <taxon>Neoptera</taxon>
        <taxon>Paraneoptera</taxon>
        <taxon>Hemiptera</taxon>
        <taxon>Heteroptera</taxon>
        <taxon>Panheteroptera</taxon>
        <taxon>Cimicomorpha</taxon>
        <taxon>Miridae</taxon>
        <taxon>Dicyphina</taxon>
        <taxon>Nesidiocoris</taxon>
    </lineage>
</organism>
<sequence length="485" mass="55521">MKPITFENLRRLVGGGRKKERQESSFKRSDSFKRISIRRNYLENRGGGGRSGRDAPAEKKRHPPKADVVEEKKEIDVPESLVIGYGQWIKCMKAEDYEALKELKRDVPPTPPPRKKHDTSSLEIVKLDTSPAPVRRRYRKSTPPAPDRDSGLSISLGRVWMDAPLAMANAPRSLELPRNAAVETDPSGRRVHRSLESALKERHDGRFMHLHQKPLMHPTAVCRTLSSTQTTSTSKTTSSRGSHELLSSSKDSGFSFSISIPRLSDLSPTSSGGGFFSKNKKQPKTTREFNYFKRTTNFTQYVEQRGSVKKKNRKKSVDTTTSNDMYQVVVGRPPRSLDSLKLDPMIFVPPERRTRRNDKRYEVTEIRDYCSPADLKDDSDEGLYECISEDDERIRRRQIEPPRRSAIRFTASDDDDDDDEYAPVYEDDIFSHVSGRRVPVRRKKSVKKGVVKYVARPSIHRAPSTLKRNKKLLKKGRWPHVVSRY</sequence>
<evidence type="ECO:0000313" key="2">
    <source>
        <dbReference type="EMBL" id="BES98667.1"/>
    </source>
</evidence>
<dbReference type="EMBL" id="AP028917">
    <property type="protein sequence ID" value="BES98667.1"/>
    <property type="molecule type" value="Genomic_DNA"/>
</dbReference>
<proteinExistence type="predicted"/>
<keyword evidence="3" id="KW-1185">Reference proteome</keyword>
<name>A0ABN7B2L6_9HEMI</name>
<feature type="compositionally biased region" description="Basic and acidic residues" evidence="1">
    <location>
        <begin position="20"/>
        <end position="33"/>
    </location>
</feature>
<feature type="region of interest" description="Disordered" evidence="1">
    <location>
        <begin position="1"/>
        <end position="73"/>
    </location>
</feature>
<feature type="region of interest" description="Disordered" evidence="1">
    <location>
        <begin position="103"/>
        <end position="152"/>
    </location>
</feature>
<evidence type="ECO:0000313" key="3">
    <source>
        <dbReference type="Proteomes" id="UP001307889"/>
    </source>
</evidence>
<accession>A0ABN7B2L6</accession>
<protein>
    <submittedName>
        <fullName evidence="2">Uncharacterized protein</fullName>
    </submittedName>
</protein>
<feature type="compositionally biased region" description="Basic and acidic residues" evidence="1">
    <location>
        <begin position="51"/>
        <end position="73"/>
    </location>
</feature>
<dbReference type="Proteomes" id="UP001307889">
    <property type="component" value="Chromosome 9"/>
</dbReference>
<reference evidence="2 3" key="1">
    <citation type="submission" date="2023-09" db="EMBL/GenBank/DDBJ databases">
        <title>Nesidiocoris tenuis whole genome shotgun sequence.</title>
        <authorList>
            <person name="Shibata T."/>
            <person name="Shimoda M."/>
            <person name="Kobayashi T."/>
            <person name="Uehara T."/>
        </authorList>
    </citation>
    <scope>NUCLEOTIDE SEQUENCE [LARGE SCALE GENOMIC DNA]</scope>
    <source>
        <strain evidence="2 3">Japan</strain>
    </source>
</reference>
<evidence type="ECO:0000256" key="1">
    <source>
        <dbReference type="SAM" id="MobiDB-lite"/>
    </source>
</evidence>